<dbReference type="Proteomes" id="UP000199648">
    <property type="component" value="Unassembled WGS sequence"/>
</dbReference>
<dbReference type="RefSeq" id="WP_092998280.1">
    <property type="nucleotide sequence ID" value="NZ_FMWD01000009.1"/>
</dbReference>
<keyword evidence="3" id="KW-1185">Reference proteome</keyword>
<keyword evidence="1" id="KW-0812">Transmembrane</keyword>
<evidence type="ECO:0000313" key="2">
    <source>
        <dbReference type="EMBL" id="SCZ64901.1"/>
    </source>
</evidence>
<feature type="transmembrane region" description="Helical" evidence="1">
    <location>
        <begin position="36"/>
        <end position="67"/>
    </location>
</feature>
<gene>
    <name evidence="2" type="ORF">SAMN03097708_02736</name>
</gene>
<evidence type="ECO:0000256" key="1">
    <source>
        <dbReference type="SAM" id="Phobius"/>
    </source>
</evidence>
<dbReference type="STRING" id="415747.SAMN03097708_02736"/>
<reference evidence="2 3" key="1">
    <citation type="submission" date="2016-10" db="EMBL/GenBank/DDBJ databases">
        <authorList>
            <person name="de Groot N.N."/>
        </authorList>
    </citation>
    <scope>NUCLEOTIDE SEQUENCE [LARGE SCALE GENOMIC DNA]</scope>
    <source>
        <strain evidence="2 3">HLD2</strain>
    </source>
</reference>
<keyword evidence="1" id="KW-0472">Membrane</keyword>
<accession>A0A1G5QUJ7</accession>
<dbReference type="AlphaFoldDB" id="A0A1G5QUJ7"/>
<dbReference type="EMBL" id="FMWD01000009">
    <property type="protein sequence ID" value="SCZ64901.1"/>
    <property type="molecule type" value="Genomic_DNA"/>
</dbReference>
<evidence type="ECO:0000313" key="3">
    <source>
        <dbReference type="Proteomes" id="UP000199648"/>
    </source>
</evidence>
<sequence length="69" mass="7716">MTIATFFSLLINVAVGIYFARYYPRQVERQFRGRRVPPFFAALAAILRPIGYLLIIASAGYAVYIGITG</sequence>
<organism evidence="2 3">
    <name type="scientific">Thiohalomonas denitrificans</name>
    <dbReference type="NCBI Taxonomy" id="415747"/>
    <lineage>
        <taxon>Bacteria</taxon>
        <taxon>Pseudomonadati</taxon>
        <taxon>Pseudomonadota</taxon>
        <taxon>Gammaproteobacteria</taxon>
        <taxon>Thiohalomonadales</taxon>
        <taxon>Thiohalomonadaceae</taxon>
        <taxon>Thiohalomonas</taxon>
    </lineage>
</organism>
<name>A0A1G5QUJ7_9GAMM</name>
<keyword evidence="1" id="KW-1133">Transmembrane helix</keyword>
<proteinExistence type="predicted"/>
<dbReference type="OrthoDB" id="9966283at2"/>
<feature type="transmembrane region" description="Helical" evidence="1">
    <location>
        <begin position="6"/>
        <end position="24"/>
    </location>
</feature>
<protein>
    <submittedName>
        <fullName evidence="2">Uncharacterized protein</fullName>
    </submittedName>
</protein>